<keyword evidence="4" id="KW-1185">Reference proteome</keyword>
<proteinExistence type="predicted"/>
<organism evidence="3 4">
    <name type="scientific">Sphaerobolus stellatus (strain SS14)</name>
    <dbReference type="NCBI Taxonomy" id="990650"/>
    <lineage>
        <taxon>Eukaryota</taxon>
        <taxon>Fungi</taxon>
        <taxon>Dikarya</taxon>
        <taxon>Basidiomycota</taxon>
        <taxon>Agaricomycotina</taxon>
        <taxon>Agaricomycetes</taxon>
        <taxon>Phallomycetidae</taxon>
        <taxon>Geastrales</taxon>
        <taxon>Sphaerobolaceae</taxon>
        <taxon>Sphaerobolus</taxon>
    </lineage>
</organism>
<dbReference type="AlphaFoldDB" id="A0A0C9UUG8"/>
<keyword evidence="2" id="KW-0472">Membrane</keyword>
<feature type="compositionally biased region" description="Polar residues" evidence="1">
    <location>
        <begin position="19"/>
        <end position="28"/>
    </location>
</feature>
<reference evidence="3 4" key="1">
    <citation type="submission" date="2014-06" db="EMBL/GenBank/DDBJ databases">
        <title>Evolutionary Origins and Diversification of the Mycorrhizal Mutualists.</title>
        <authorList>
            <consortium name="DOE Joint Genome Institute"/>
            <consortium name="Mycorrhizal Genomics Consortium"/>
            <person name="Kohler A."/>
            <person name="Kuo A."/>
            <person name="Nagy L.G."/>
            <person name="Floudas D."/>
            <person name="Copeland A."/>
            <person name="Barry K.W."/>
            <person name="Cichocki N."/>
            <person name="Veneault-Fourrey C."/>
            <person name="LaButti K."/>
            <person name="Lindquist E.A."/>
            <person name="Lipzen A."/>
            <person name="Lundell T."/>
            <person name="Morin E."/>
            <person name="Murat C."/>
            <person name="Riley R."/>
            <person name="Ohm R."/>
            <person name="Sun H."/>
            <person name="Tunlid A."/>
            <person name="Henrissat B."/>
            <person name="Grigoriev I.V."/>
            <person name="Hibbett D.S."/>
            <person name="Martin F."/>
        </authorList>
    </citation>
    <scope>NUCLEOTIDE SEQUENCE [LARGE SCALE GENOMIC DNA]</scope>
    <source>
        <strain evidence="3 4">SS14</strain>
    </source>
</reference>
<evidence type="ECO:0000313" key="4">
    <source>
        <dbReference type="Proteomes" id="UP000054279"/>
    </source>
</evidence>
<evidence type="ECO:0000256" key="1">
    <source>
        <dbReference type="SAM" id="MobiDB-lite"/>
    </source>
</evidence>
<evidence type="ECO:0000256" key="2">
    <source>
        <dbReference type="SAM" id="Phobius"/>
    </source>
</evidence>
<evidence type="ECO:0000313" key="3">
    <source>
        <dbReference type="EMBL" id="KIJ28835.1"/>
    </source>
</evidence>
<evidence type="ECO:0008006" key="5">
    <source>
        <dbReference type="Google" id="ProtNLM"/>
    </source>
</evidence>
<dbReference type="Gene3D" id="1.20.5.510">
    <property type="entry name" value="Single helix bin"/>
    <property type="match status" value="1"/>
</dbReference>
<keyword evidence="2" id="KW-1133">Transmembrane helix</keyword>
<sequence length="219" mass="23056">ADDVFEATKARSLAGTVPDLTTNPTSDLGGSTTTSASQSRTTSETSSLTTSTTSSPGPTPGNSESSSKTKSNAGAIAGGVVGGIGGLLLLGVAGSFLYRRQRNRKVSSQPIIEPFNPLPRMPMTQSHNGTSPYNIPVSTGSSHNMKLYVRNLFQKYILELIEIFCCTQDPSDPSTFPSTPFLPASHINPSPTDTSMESMPYSGVQAPLMGGYKGRPEVY</sequence>
<accession>A0A0C9UUG8</accession>
<dbReference type="Proteomes" id="UP000054279">
    <property type="component" value="Unassembled WGS sequence"/>
</dbReference>
<protein>
    <recommendedName>
        <fullName evidence="5">Mid2 domain-containing protein</fullName>
    </recommendedName>
</protein>
<feature type="non-terminal residue" evidence="3">
    <location>
        <position position="219"/>
    </location>
</feature>
<dbReference type="EMBL" id="KN837297">
    <property type="protein sequence ID" value="KIJ28835.1"/>
    <property type="molecule type" value="Genomic_DNA"/>
</dbReference>
<feature type="compositionally biased region" description="Low complexity" evidence="1">
    <location>
        <begin position="29"/>
        <end position="66"/>
    </location>
</feature>
<keyword evidence="2" id="KW-0812">Transmembrane</keyword>
<feature type="region of interest" description="Disordered" evidence="1">
    <location>
        <begin position="1"/>
        <end position="71"/>
    </location>
</feature>
<gene>
    <name evidence="3" type="ORF">M422DRAFT_54467</name>
</gene>
<name>A0A0C9UUG8_SPHS4</name>
<dbReference type="HOGENOM" id="CLU_1264293_0_0_1"/>
<feature type="non-terminal residue" evidence="3">
    <location>
        <position position="1"/>
    </location>
</feature>
<feature type="transmembrane region" description="Helical" evidence="2">
    <location>
        <begin position="75"/>
        <end position="98"/>
    </location>
</feature>